<name>A0A2T0R6K6_9ACTN</name>
<dbReference type="PANTHER" id="PTHR43514">
    <property type="entry name" value="ABC TRANSPORTER I FAMILY MEMBER 10"/>
    <property type="match status" value="1"/>
</dbReference>
<gene>
    <name evidence="11" type="ORF">CLV37_103237</name>
</gene>
<comment type="caution">
    <text evidence="11">The sequence shown here is derived from an EMBL/GenBank/DDBJ whole genome shotgun (WGS) entry which is preliminary data.</text>
</comment>
<evidence type="ECO:0000259" key="9">
    <source>
        <dbReference type="PROSITE" id="PS50893"/>
    </source>
</evidence>
<reference evidence="11 12" key="1">
    <citation type="submission" date="2018-03" db="EMBL/GenBank/DDBJ databases">
        <title>Genomic Encyclopedia of Archaeal and Bacterial Type Strains, Phase II (KMG-II): from individual species to whole genera.</title>
        <authorList>
            <person name="Goeker M."/>
        </authorList>
    </citation>
    <scope>NUCLEOTIDE SEQUENCE [LARGE SCALE GENOMIC DNA]</scope>
    <source>
        <strain evidence="11 12">DSM 19711</strain>
    </source>
</reference>
<evidence type="ECO:0000256" key="2">
    <source>
        <dbReference type="ARBA" id="ARBA00022475"/>
    </source>
</evidence>
<dbReference type="AlphaFoldDB" id="A0A2T0R6K6"/>
<accession>A0A2T0R6K6</accession>
<dbReference type="InterPro" id="IPR003593">
    <property type="entry name" value="AAA+_ATPase"/>
</dbReference>
<evidence type="ECO:0000256" key="6">
    <source>
        <dbReference type="ARBA" id="ARBA00022967"/>
    </source>
</evidence>
<dbReference type="SUPFAM" id="SSF50331">
    <property type="entry name" value="MOP-like"/>
    <property type="match status" value="1"/>
</dbReference>
<dbReference type="PANTHER" id="PTHR43514:SF1">
    <property type="entry name" value="SULFATE_THIOSULFATE IMPORT ATP-BINDING PROTEIN CYSA"/>
    <property type="match status" value="1"/>
</dbReference>
<feature type="domain" description="ABC transporter" evidence="9">
    <location>
        <begin position="1"/>
        <end position="231"/>
    </location>
</feature>
<dbReference type="Gene3D" id="3.40.50.300">
    <property type="entry name" value="P-loop containing nucleotide triphosphate hydrolases"/>
    <property type="match status" value="1"/>
</dbReference>
<dbReference type="InterPro" id="IPR027417">
    <property type="entry name" value="P-loop_NTPase"/>
</dbReference>
<organism evidence="11 12">
    <name type="scientific">Kineococcus rhizosphaerae</name>
    <dbReference type="NCBI Taxonomy" id="559628"/>
    <lineage>
        <taxon>Bacteria</taxon>
        <taxon>Bacillati</taxon>
        <taxon>Actinomycetota</taxon>
        <taxon>Actinomycetes</taxon>
        <taxon>Kineosporiales</taxon>
        <taxon>Kineosporiaceae</taxon>
        <taxon>Kineococcus</taxon>
    </lineage>
</organism>
<dbReference type="PROSITE" id="PS51866">
    <property type="entry name" value="MOP"/>
    <property type="match status" value="1"/>
</dbReference>
<evidence type="ECO:0000256" key="3">
    <source>
        <dbReference type="ARBA" id="ARBA00022505"/>
    </source>
</evidence>
<sequence>MLEVDVEFAPRGLALGFEVPAGEVLAVLGPNGAGKSTLLALLAGLLRPTAGRVVLDGRVLVDDRSSTPPHRRGVGLLAQQALLFPHLDVEANVAFGPRSRGVPRARALARARELLTDVGLAGFADRRPHELSGGQAQRAAIARALAAEPRLLLLDEPLAALDVSAAPEVRQVLRRVLRGAGRSAVLVTHDPLDALALADRALVVDAGRVVERGPVQEVLARPRSAFGARLAGLVLLPGTVTADGLRTDDGTVVAGLVHGPVGERGVALFSPSAVAVHATDPGGSPRNRWTATVVDVTPRGEVVRLRAALGAHDVLADLTAAAAAELDLAPGRPVHLAVKATAVQVHPAV</sequence>
<dbReference type="PROSITE" id="PS00211">
    <property type="entry name" value="ABC_TRANSPORTER_1"/>
    <property type="match status" value="1"/>
</dbReference>
<evidence type="ECO:0000256" key="5">
    <source>
        <dbReference type="ARBA" id="ARBA00022840"/>
    </source>
</evidence>
<dbReference type="InterPro" id="IPR004606">
    <property type="entry name" value="Mop_domain"/>
</dbReference>
<evidence type="ECO:0000259" key="10">
    <source>
        <dbReference type="PROSITE" id="PS51866"/>
    </source>
</evidence>
<keyword evidence="6" id="KW-1278">Translocase</keyword>
<keyword evidence="5 11" id="KW-0067">ATP-binding</keyword>
<evidence type="ECO:0000313" key="11">
    <source>
        <dbReference type="EMBL" id="PRY16805.1"/>
    </source>
</evidence>
<dbReference type="OrthoDB" id="9112331at2"/>
<dbReference type="SUPFAM" id="SSF52540">
    <property type="entry name" value="P-loop containing nucleoside triphosphate hydrolases"/>
    <property type="match status" value="1"/>
</dbReference>
<dbReference type="Gene3D" id="2.40.50.100">
    <property type="match status" value="1"/>
</dbReference>
<dbReference type="GO" id="GO:0016887">
    <property type="term" value="F:ATP hydrolysis activity"/>
    <property type="evidence" value="ECO:0007669"/>
    <property type="project" value="InterPro"/>
</dbReference>
<dbReference type="InterPro" id="IPR008995">
    <property type="entry name" value="Mo/tungstate-bd_C_term_dom"/>
</dbReference>
<keyword evidence="2" id="KW-1003">Cell membrane</keyword>
<feature type="domain" description="Mop" evidence="10">
    <location>
        <begin position="282"/>
        <end position="347"/>
    </location>
</feature>
<dbReference type="InterPro" id="IPR050334">
    <property type="entry name" value="Molybdenum_import_ModC"/>
</dbReference>
<evidence type="ECO:0000256" key="4">
    <source>
        <dbReference type="ARBA" id="ARBA00022741"/>
    </source>
</evidence>
<dbReference type="InterPro" id="IPR005116">
    <property type="entry name" value="Transp-assoc_OB_typ1"/>
</dbReference>
<dbReference type="Proteomes" id="UP000238083">
    <property type="component" value="Unassembled WGS sequence"/>
</dbReference>
<dbReference type="Pfam" id="PF00005">
    <property type="entry name" value="ABC_tran"/>
    <property type="match status" value="1"/>
</dbReference>
<dbReference type="Pfam" id="PF03459">
    <property type="entry name" value="TOBE"/>
    <property type="match status" value="1"/>
</dbReference>
<keyword evidence="12" id="KW-1185">Reference proteome</keyword>
<evidence type="ECO:0000256" key="1">
    <source>
        <dbReference type="ARBA" id="ARBA00022448"/>
    </source>
</evidence>
<dbReference type="InterPro" id="IPR017871">
    <property type="entry name" value="ABC_transporter-like_CS"/>
</dbReference>
<evidence type="ECO:0000313" key="12">
    <source>
        <dbReference type="Proteomes" id="UP000238083"/>
    </source>
</evidence>
<proteinExistence type="predicted"/>
<keyword evidence="4" id="KW-0547">Nucleotide-binding</keyword>
<dbReference type="SMART" id="SM00382">
    <property type="entry name" value="AAA"/>
    <property type="match status" value="1"/>
</dbReference>
<keyword evidence="7" id="KW-0472">Membrane</keyword>
<evidence type="ECO:0000256" key="8">
    <source>
        <dbReference type="PROSITE-ProRule" id="PRU01213"/>
    </source>
</evidence>
<dbReference type="GO" id="GO:0005524">
    <property type="term" value="F:ATP binding"/>
    <property type="evidence" value="ECO:0007669"/>
    <property type="project" value="UniProtKB-KW"/>
</dbReference>
<keyword evidence="3 8" id="KW-0500">Molybdenum</keyword>
<dbReference type="PROSITE" id="PS50893">
    <property type="entry name" value="ABC_TRANSPORTER_2"/>
    <property type="match status" value="1"/>
</dbReference>
<evidence type="ECO:0000256" key="7">
    <source>
        <dbReference type="ARBA" id="ARBA00023136"/>
    </source>
</evidence>
<dbReference type="EMBL" id="PVZF01000003">
    <property type="protein sequence ID" value="PRY16805.1"/>
    <property type="molecule type" value="Genomic_DNA"/>
</dbReference>
<keyword evidence="1" id="KW-0813">Transport</keyword>
<dbReference type="GO" id="GO:0015689">
    <property type="term" value="P:molybdate ion transport"/>
    <property type="evidence" value="ECO:0007669"/>
    <property type="project" value="InterPro"/>
</dbReference>
<protein>
    <submittedName>
        <fullName evidence="11">Molybdate transport system ATP-binding protein</fullName>
    </submittedName>
</protein>
<dbReference type="InterPro" id="IPR003439">
    <property type="entry name" value="ABC_transporter-like_ATP-bd"/>
</dbReference>
<dbReference type="RefSeq" id="WP_106209035.1">
    <property type="nucleotide sequence ID" value="NZ_PVZF01000003.1"/>
</dbReference>